<sequence>MKKLVALLAAIGLLSASAAAFATPITGTSTGTLTAGNGTTQINPYQTSWTGPGNNTSTLTAGTSAGTDSINQNYAVVGGLNVKLASLTWVDQDNLKDVTNGATWNVAVTLTDPSLSTSLPADFLTIKLKNGSKPDTISLGSLAGLSGTFGTWQIGNFHYEATGGTSLNGLDWISSQYSTGSLWLEADFTNTAPEVINTASVPVPEPGMMVLLSAGFAGLAIYGKGRKTV</sequence>
<feature type="signal peptide" evidence="1">
    <location>
        <begin position="1"/>
        <end position="22"/>
    </location>
</feature>
<evidence type="ECO:0000256" key="1">
    <source>
        <dbReference type="SAM" id="SignalP"/>
    </source>
</evidence>
<dbReference type="AlphaFoldDB" id="A0A8J7JI77"/>
<gene>
    <name evidence="3" type="ORF">JFN93_05490</name>
</gene>
<dbReference type="InterPro" id="IPR013424">
    <property type="entry name" value="Ice-binding_C"/>
</dbReference>
<organism evidence="3 4">
    <name type="scientific">Geomesophilobacter sediminis</name>
    <dbReference type="NCBI Taxonomy" id="2798584"/>
    <lineage>
        <taxon>Bacteria</taxon>
        <taxon>Pseudomonadati</taxon>
        <taxon>Thermodesulfobacteriota</taxon>
        <taxon>Desulfuromonadia</taxon>
        <taxon>Geobacterales</taxon>
        <taxon>Geobacteraceae</taxon>
        <taxon>Geomesophilobacter</taxon>
    </lineage>
</organism>
<dbReference type="Proteomes" id="UP000636888">
    <property type="component" value="Unassembled WGS sequence"/>
</dbReference>
<name>A0A8J7JI77_9BACT</name>
<proteinExistence type="predicted"/>
<dbReference type="Pfam" id="PF07589">
    <property type="entry name" value="PEP-CTERM"/>
    <property type="match status" value="1"/>
</dbReference>
<feature type="chain" id="PRO_5035184722" evidence="1">
    <location>
        <begin position="23"/>
        <end position="229"/>
    </location>
</feature>
<protein>
    <submittedName>
        <fullName evidence="3">PEP-CTERM sorting domain-containing protein</fullName>
    </submittedName>
</protein>
<dbReference type="EMBL" id="JAEMHM010000004">
    <property type="protein sequence ID" value="MBJ6724155.1"/>
    <property type="molecule type" value="Genomic_DNA"/>
</dbReference>
<comment type="caution">
    <text evidence="3">The sequence shown here is derived from an EMBL/GenBank/DDBJ whole genome shotgun (WGS) entry which is preliminary data.</text>
</comment>
<evidence type="ECO:0000259" key="2">
    <source>
        <dbReference type="Pfam" id="PF07589"/>
    </source>
</evidence>
<reference evidence="3" key="1">
    <citation type="submission" date="2020-12" db="EMBL/GenBank/DDBJ databases">
        <title>Geomonas sp. Red875, isolated from river sediment.</title>
        <authorList>
            <person name="Xu Z."/>
            <person name="Zhang Z."/>
            <person name="Masuda Y."/>
            <person name="Itoh H."/>
            <person name="Senoo K."/>
        </authorList>
    </citation>
    <scope>NUCLEOTIDE SEQUENCE</scope>
    <source>
        <strain evidence="3">Red875</strain>
    </source>
</reference>
<evidence type="ECO:0000313" key="3">
    <source>
        <dbReference type="EMBL" id="MBJ6724155.1"/>
    </source>
</evidence>
<accession>A0A8J7JI77</accession>
<evidence type="ECO:0000313" key="4">
    <source>
        <dbReference type="Proteomes" id="UP000636888"/>
    </source>
</evidence>
<keyword evidence="1" id="KW-0732">Signal</keyword>
<feature type="domain" description="Ice-binding protein C-terminal" evidence="2">
    <location>
        <begin position="202"/>
        <end position="221"/>
    </location>
</feature>
<keyword evidence="4" id="KW-1185">Reference proteome</keyword>
<dbReference type="RefSeq" id="WP_199383000.1">
    <property type="nucleotide sequence ID" value="NZ_JAEMHM010000004.1"/>
</dbReference>